<keyword evidence="1" id="KW-0238">DNA-binding</keyword>
<dbReference type="InterPro" id="IPR000551">
    <property type="entry name" value="MerR-type_HTH_dom"/>
</dbReference>
<dbReference type="EMBL" id="CP003740">
    <property type="protein sequence ID" value="AGI68712.1"/>
    <property type="molecule type" value="Genomic_DNA"/>
</dbReference>
<reference evidence="3 4" key="1">
    <citation type="journal article" date="2013" name="PLoS ONE">
        <title>Poles Apart: Arctic and Antarctic Octadecabacter strains Share High Genome Plasticity and a New Type of Xanthorhodopsin.</title>
        <authorList>
            <person name="Vollmers J."/>
            <person name="Voget S."/>
            <person name="Dietrich S."/>
            <person name="Gollnow K."/>
            <person name="Smits M."/>
            <person name="Meyer K."/>
            <person name="Brinkhoff T."/>
            <person name="Simon M."/>
            <person name="Daniel R."/>
        </authorList>
    </citation>
    <scope>NUCLEOTIDE SEQUENCE [LARGE SCALE GENOMIC DNA]</scope>
    <source>
        <strain evidence="3 4">307</strain>
    </source>
</reference>
<dbReference type="CDD" id="cd04785">
    <property type="entry name" value="HTH_CadR-PbrR-like"/>
    <property type="match status" value="1"/>
</dbReference>
<accession>M9R921</accession>
<dbReference type="PANTHER" id="PTHR30204:SF92">
    <property type="entry name" value="HTH-TYPE TRANSCRIPTIONAL REGULATOR ZNTR"/>
    <property type="match status" value="1"/>
</dbReference>
<evidence type="ECO:0000259" key="2">
    <source>
        <dbReference type="PROSITE" id="PS50937"/>
    </source>
</evidence>
<dbReference type="AlphaFoldDB" id="M9R921"/>
<organism evidence="3 4">
    <name type="scientific">Octadecabacter antarcticus 307</name>
    <dbReference type="NCBI Taxonomy" id="391626"/>
    <lineage>
        <taxon>Bacteria</taxon>
        <taxon>Pseudomonadati</taxon>
        <taxon>Pseudomonadota</taxon>
        <taxon>Alphaproteobacteria</taxon>
        <taxon>Rhodobacterales</taxon>
        <taxon>Roseobacteraceae</taxon>
        <taxon>Octadecabacter</taxon>
    </lineage>
</organism>
<dbReference type="OrthoDB" id="9802944at2"/>
<name>M9R921_9RHOB</name>
<gene>
    <name evidence="3" type="primary">merR2</name>
    <name evidence="3" type="ORF">OAN307_c31840</name>
</gene>
<dbReference type="PRINTS" id="PR00040">
    <property type="entry name" value="HTHMERR"/>
</dbReference>
<dbReference type="SMART" id="SM00422">
    <property type="entry name" value="HTH_MERR"/>
    <property type="match status" value="1"/>
</dbReference>
<dbReference type="eggNOG" id="COG0789">
    <property type="taxonomic scope" value="Bacteria"/>
</dbReference>
<dbReference type="InterPro" id="IPR009061">
    <property type="entry name" value="DNA-bd_dom_put_sf"/>
</dbReference>
<protein>
    <submittedName>
        <fullName evidence="3">Mercuric resistance operon regulatory protein MerR</fullName>
    </submittedName>
</protein>
<dbReference type="RefSeq" id="WP_015500693.1">
    <property type="nucleotide sequence ID" value="NC_020911.1"/>
</dbReference>
<sequence length="139" mass="15839">MSEFTNARGYPIGEMSKHTGVNIETIRYYERIKIMPQPDRTAGGNRQYNHDQLKRLSFIKTSRELGFSIKEIRALLEMVDRQDFTCGEVYELTIGHLASVREKIKGLRNLEKALVGMASECGQGDVPDCPILETLFEAR</sequence>
<dbReference type="SUPFAM" id="SSF46955">
    <property type="entry name" value="Putative DNA-binding domain"/>
    <property type="match status" value="1"/>
</dbReference>
<dbReference type="Proteomes" id="UP000005307">
    <property type="component" value="Chromosome"/>
</dbReference>
<dbReference type="Pfam" id="PF13411">
    <property type="entry name" value="MerR_1"/>
    <property type="match status" value="1"/>
</dbReference>
<dbReference type="PROSITE" id="PS50937">
    <property type="entry name" value="HTH_MERR_2"/>
    <property type="match status" value="1"/>
</dbReference>
<proteinExistence type="predicted"/>
<dbReference type="GO" id="GO:0003700">
    <property type="term" value="F:DNA-binding transcription factor activity"/>
    <property type="evidence" value="ECO:0007669"/>
    <property type="project" value="InterPro"/>
</dbReference>
<feature type="domain" description="HTH merR-type" evidence="2">
    <location>
        <begin position="9"/>
        <end position="78"/>
    </location>
</feature>
<dbReference type="PANTHER" id="PTHR30204">
    <property type="entry name" value="REDOX-CYCLING DRUG-SENSING TRANSCRIPTIONAL ACTIVATOR SOXR"/>
    <property type="match status" value="1"/>
</dbReference>
<dbReference type="STRING" id="391626.OAN307_c31840"/>
<dbReference type="KEGG" id="oat:OAN307_c31840"/>
<evidence type="ECO:0000313" key="4">
    <source>
        <dbReference type="Proteomes" id="UP000005307"/>
    </source>
</evidence>
<evidence type="ECO:0000313" key="3">
    <source>
        <dbReference type="EMBL" id="AGI68712.1"/>
    </source>
</evidence>
<dbReference type="HOGENOM" id="CLU_060077_2_0_5"/>
<dbReference type="InterPro" id="IPR047057">
    <property type="entry name" value="MerR_fam"/>
</dbReference>
<keyword evidence="4" id="KW-1185">Reference proteome</keyword>
<dbReference type="GO" id="GO:0003677">
    <property type="term" value="F:DNA binding"/>
    <property type="evidence" value="ECO:0007669"/>
    <property type="project" value="UniProtKB-KW"/>
</dbReference>
<evidence type="ECO:0000256" key="1">
    <source>
        <dbReference type="ARBA" id="ARBA00023125"/>
    </source>
</evidence>
<dbReference type="Gene3D" id="1.10.1660.10">
    <property type="match status" value="1"/>
</dbReference>